<gene>
    <name evidence="9" type="ORF">ABOZ73_16805</name>
</gene>
<evidence type="ECO:0000256" key="3">
    <source>
        <dbReference type="ARBA" id="ARBA00022679"/>
    </source>
</evidence>
<name>A0AB39KT01_9CAUL</name>
<dbReference type="Gene3D" id="3.40.50.2300">
    <property type="match status" value="1"/>
</dbReference>
<dbReference type="CDD" id="cd17546">
    <property type="entry name" value="REC_hyHK_CKI1_RcsC-like"/>
    <property type="match status" value="1"/>
</dbReference>
<evidence type="ECO:0000313" key="9">
    <source>
        <dbReference type="EMBL" id="XDO96411.1"/>
    </source>
</evidence>
<comment type="catalytic activity">
    <reaction evidence="1">
        <text>ATP + protein L-histidine = ADP + protein N-phospho-L-histidine.</text>
        <dbReference type="EC" id="2.7.13.3"/>
    </reaction>
</comment>
<dbReference type="GO" id="GO:0005524">
    <property type="term" value="F:ATP binding"/>
    <property type="evidence" value="ECO:0007669"/>
    <property type="project" value="UniProtKB-KW"/>
</dbReference>
<dbReference type="GO" id="GO:0009927">
    <property type="term" value="F:histidine phosphotransfer kinase activity"/>
    <property type="evidence" value="ECO:0007669"/>
    <property type="project" value="TreeGrafter"/>
</dbReference>
<dbReference type="PROSITE" id="PS50110">
    <property type="entry name" value="RESPONSE_REGULATORY"/>
    <property type="match status" value="1"/>
</dbReference>
<dbReference type="InterPro" id="IPR003594">
    <property type="entry name" value="HATPase_dom"/>
</dbReference>
<dbReference type="Pfam" id="PF00072">
    <property type="entry name" value="Response_reg"/>
    <property type="match status" value="1"/>
</dbReference>
<dbReference type="GO" id="GO:0000155">
    <property type="term" value="F:phosphorelay sensor kinase activity"/>
    <property type="evidence" value="ECO:0007669"/>
    <property type="project" value="TreeGrafter"/>
</dbReference>
<feature type="modified residue" description="4-aspartylphosphate" evidence="5">
    <location>
        <position position="514"/>
    </location>
</feature>
<dbReference type="SMART" id="SM00448">
    <property type="entry name" value="REC"/>
    <property type="match status" value="1"/>
</dbReference>
<dbReference type="SUPFAM" id="SSF55874">
    <property type="entry name" value="ATPase domain of HSP90 chaperone/DNA topoisomerase II/histidine kinase"/>
    <property type="match status" value="1"/>
</dbReference>
<dbReference type="AlphaFoldDB" id="A0AB39KT01"/>
<evidence type="ECO:0000259" key="8">
    <source>
        <dbReference type="PROSITE" id="PS50110"/>
    </source>
</evidence>
<evidence type="ECO:0000256" key="1">
    <source>
        <dbReference type="ARBA" id="ARBA00000085"/>
    </source>
</evidence>
<dbReference type="EMBL" id="CP158375">
    <property type="protein sequence ID" value="XDO96411.1"/>
    <property type="molecule type" value="Genomic_DNA"/>
</dbReference>
<feature type="domain" description="Histidine kinase" evidence="7">
    <location>
        <begin position="223"/>
        <end position="444"/>
    </location>
</feature>
<proteinExistence type="predicted"/>
<dbReference type="InterPro" id="IPR004358">
    <property type="entry name" value="Sig_transdc_His_kin-like_C"/>
</dbReference>
<evidence type="ECO:0000256" key="6">
    <source>
        <dbReference type="SAM" id="Phobius"/>
    </source>
</evidence>
<feature type="transmembrane region" description="Helical" evidence="6">
    <location>
        <begin position="93"/>
        <end position="112"/>
    </location>
</feature>
<feature type="domain" description="Response regulatory" evidence="8">
    <location>
        <begin position="465"/>
        <end position="581"/>
    </location>
</feature>
<dbReference type="PROSITE" id="PS50109">
    <property type="entry name" value="HIS_KIN"/>
    <property type="match status" value="1"/>
</dbReference>
<organism evidence="9">
    <name type="scientific">Caulobacter sp. 73W</name>
    <dbReference type="NCBI Taxonomy" id="3161137"/>
    <lineage>
        <taxon>Bacteria</taxon>
        <taxon>Pseudomonadati</taxon>
        <taxon>Pseudomonadota</taxon>
        <taxon>Alphaproteobacteria</taxon>
        <taxon>Caulobacterales</taxon>
        <taxon>Caulobacteraceae</taxon>
        <taxon>Caulobacter</taxon>
    </lineage>
</organism>
<keyword evidence="9" id="KW-0547">Nucleotide-binding</keyword>
<keyword evidence="4" id="KW-0418">Kinase</keyword>
<feature type="transmembrane region" description="Helical" evidence="6">
    <location>
        <begin position="56"/>
        <end position="73"/>
    </location>
</feature>
<dbReference type="Gene3D" id="3.30.565.10">
    <property type="entry name" value="Histidine kinase-like ATPase, C-terminal domain"/>
    <property type="match status" value="1"/>
</dbReference>
<feature type="transmembrane region" description="Helical" evidence="6">
    <location>
        <begin position="164"/>
        <end position="186"/>
    </location>
</feature>
<evidence type="ECO:0000259" key="7">
    <source>
        <dbReference type="PROSITE" id="PS50109"/>
    </source>
</evidence>
<evidence type="ECO:0000256" key="5">
    <source>
        <dbReference type="PROSITE-ProRule" id="PRU00169"/>
    </source>
</evidence>
<dbReference type="RefSeq" id="WP_369059263.1">
    <property type="nucleotide sequence ID" value="NZ_CP158375.1"/>
</dbReference>
<keyword evidence="6" id="KW-1133">Transmembrane helix</keyword>
<evidence type="ECO:0000256" key="2">
    <source>
        <dbReference type="ARBA" id="ARBA00012438"/>
    </source>
</evidence>
<keyword evidence="3" id="KW-0808">Transferase</keyword>
<keyword evidence="5" id="KW-0597">Phosphoprotein</keyword>
<dbReference type="PANTHER" id="PTHR43047:SF72">
    <property type="entry name" value="OSMOSENSING HISTIDINE PROTEIN KINASE SLN1"/>
    <property type="match status" value="1"/>
</dbReference>
<dbReference type="PANTHER" id="PTHR43047">
    <property type="entry name" value="TWO-COMPONENT HISTIDINE PROTEIN KINASE"/>
    <property type="match status" value="1"/>
</dbReference>
<dbReference type="InterPro" id="IPR011006">
    <property type="entry name" value="CheY-like_superfamily"/>
</dbReference>
<feature type="transmembrane region" description="Helical" evidence="6">
    <location>
        <begin position="32"/>
        <end position="50"/>
    </location>
</feature>
<dbReference type="PRINTS" id="PR00344">
    <property type="entry name" value="BCTRLSENSOR"/>
</dbReference>
<reference evidence="9" key="1">
    <citation type="submission" date="2024-06" db="EMBL/GenBank/DDBJ databases">
        <title>Caulobacter inopinatus, sp. nov.</title>
        <authorList>
            <person name="Donachie S.P."/>
        </authorList>
    </citation>
    <scope>NUCLEOTIDE SEQUENCE</scope>
    <source>
        <strain evidence="9">73W</strain>
    </source>
</reference>
<dbReference type="EC" id="2.7.13.3" evidence="2"/>
<keyword evidence="9" id="KW-0067">ATP-binding</keyword>
<keyword evidence="6" id="KW-0472">Membrane</keyword>
<dbReference type="InterPro" id="IPR005467">
    <property type="entry name" value="His_kinase_dom"/>
</dbReference>
<protein>
    <recommendedName>
        <fullName evidence="2">histidine kinase</fullName>
        <ecNumber evidence="2">2.7.13.3</ecNumber>
    </recommendedName>
</protein>
<dbReference type="Pfam" id="PF02518">
    <property type="entry name" value="HATPase_c"/>
    <property type="match status" value="1"/>
</dbReference>
<sequence>MRATVETAEAGPGATVTRLLSLDLRRDTRRHALITFAVFVPLLALAASFARNPGHMALGLALYTAGCGVFYGLMKSLRGERISVRSRALKHLVATILWAVSALQIILFAHAAGPARDALVLIAMSSGVCALVFASPSLAGLTVTSVALLLGPITLTAAPDGARLAALSGGMAMLAITMGVLVNHMLRRQFLQAAERERLLDERAAALADARAAAQTKSDIVAALSHEIRNGLTGVTHVLAGAVGGEGRAHPTREQFSAALDAARDLVGVLNVTLDSETAGQGLLAVEMGRFDPTRLVQDLVLLERAHASAKGLELNLHIAPELEVRGSGAVIADALRTRQILANLISNAIKYTSRGRIEVRLDRPRPDCVTFAIADTGPGLSPDELVYAFEAFRRVERTGAGVPGAGLGLSLSRQLAQLMGGRLSAQSALGVGSCFTVELPYDPHAVIEDQPETEQTPAPVRGLRVLVAEDDGLNAAMMRAILEQLGHQVVHAQNGRRALELAEVCDFDLMMLDGRMPYLDGAQTAAAVRRLPGLRGKTPIIAVTGGDDEESQACMDAGADAAVRKPVTVAGIARAVAEVTQPRKPDAEPQRAAG</sequence>
<keyword evidence="6" id="KW-0812">Transmembrane</keyword>
<dbReference type="InterPro" id="IPR001789">
    <property type="entry name" value="Sig_transdc_resp-reg_receiver"/>
</dbReference>
<dbReference type="SUPFAM" id="SSF52172">
    <property type="entry name" value="CheY-like"/>
    <property type="match status" value="1"/>
</dbReference>
<evidence type="ECO:0000256" key="4">
    <source>
        <dbReference type="ARBA" id="ARBA00022777"/>
    </source>
</evidence>
<dbReference type="SMART" id="SM00387">
    <property type="entry name" value="HATPase_c"/>
    <property type="match status" value="1"/>
</dbReference>
<accession>A0AB39KT01</accession>
<dbReference type="Gene3D" id="1.10.287.130">
    <property type="match status" value="1"/>
</dbReference>
<dbReference type="GO" id="GO:0005886">
    <property type="term" value="C:plasma membrane"/>
    <property type="evidence" value="ECO:0007669"/>
    <property type="project" value="TreeGrafter"/>
</dbReference>
<dbReference type="InterPro" id="IPR036890">
    <property type="entry name" value="HATPase_C_sf"/>
</dbReference>